<evidence type="ECO:0000313" key="1">
    <source>
        <dbReference type="EnsemblMetazoa" id="Aqu2.1.35867_001"/>
    </source>
</evidence>
<dbReference type="EnsemblMetazoa" id="Aqu2.1.35867_001">
    <property type="protein sequence ID" value="Aqu2.1.35867_001"/>
    <property type="gene ID" value="Aqu2.1.35867"/>
</dbReference>
<protein>
    <submittedName>
        <fullName evidence="1">Uncharacterized protein</fullName>
    </submittedName>
</protein>
<sequence length="17" mass="2097">MEYKSDLSIPMKLYYDT</sequence>
<name>A0A1X7V8N2_AMPQE</name>
<dbReference type="InParanoid" id="A0A1X7V8N2"/>
<organism evidence="1">
    <name type="scientific">Amphimedon queenslandica</name>
    <name type="common">Sponge</name>
    <dbReference type="NCBI Taxonomy" id="400682"/>
    <lineage>
        <taxon>Eukaryota</taxon>
        <taxon>Metazoa</taxon>
        <taxon>Porifera</taxon>
        <taxon>Demospongiae</taxon>
        <taxon>Heteroscleromorpha</taxon>
        <taxon>Haplosclerida</taxon>
        <taxon>Niphatidae</taxon>
        <taxon>Amphimedon</taxon>
    </lineage>
</organism>
<proteinExistence type="predicted"/>
<dbReference type="AlphaFoldDB" id="A0A1X7V8N2"/>
<reference evidence="1" key="1">
    <citation type="submission" date="2017-05" db="UniProtKB">
        <authorList>
            <consortium name="EnsemblMetazoa"/>
        </authorList>
    </citation>
    <scope>IDENTIFICATION</scope>
</reference>
<accession>A0A1X7V8N2</accession>